<dbReference type="EMBL" id="MPUH01001058">
    <property type="protein sequence ID" value="OMJ70735.1"/>
    <property type="molecule type" value="Genomic_DNA"/>
</dbReference>
<keyword evidence="2" id="KW-1185">Reference proteome</keyword>
<evidence type="ECO:0000313" key="1">
    <source>
        <dbReference type="EMBL" id="OMJ70735.1"/>
    </source>
</evidence>
<gene>
    <name evidence="1" type="ORF">SteCoe_31211</name>
</gene>
<proteinExistence type="predicted"/>
<organism evidence="1 2">
    <name type="scientific">Stentor coeruleus</name>
    <dbReference type="NCBI Taxonomy" id="5963"/>
    <lineage>
        <taxon>Eukaryota</taxon>
        <taxon>Sar</taxon>
        <taxon>Alveolata</taxon>
        <taxon>Ciliophora</taxon>
        <taxon>Postciliodesmatophora</taxon>
        <taxon>Heterotrichea</taxon>
        <taxon>Heterotrichida</taxon>
        <taxon>Stentoridae</taxon>
        <taxon>Stentor</taxon>
    </lineage>
</organism>
<protein>
    <submittedName>
        <fullName evidence="1">Uncharacterized protein</fullName>
    </submittedName>
</protein>
<sequence>MGNCCDTVDSHLLELIQNEDHSSSTLSYSYDPGNTTGELYIKDLCTEELPNKFFKYRKNDRKLKTIIEDRQEDTYSPKFSVHKN</sequence>
<dbReference type="Proteomes" id="UP000187209">
    <property type="component" value="Unassembled WGS sequence"/>
</dbReference>
<accession>A0A1R2B215</accession>
<comment type="caution">
    <text evidence="1">The sequence shown here is derived from an EMBL/GenBank/DDBJ whole genome shotgun (WGS) entry which is preliminary data.</text>
</comment>
<name>A0A1R2B215_9CILI</name>
<evidence type="ECO:0000313" key="2">
    <source>
        <dbReference type="Proteomes" id="UP000187209"/>
    </source>
</evidence>
<reference evidence="1 2" key="1">
    <citation type="submission" date="2016-11" db="EMBL/GenBank/DDBJ databases">
        <title>The macronuclear genome of Stentor coeruleus: a giant cell with tiny introns.</title>
        <authorList>
            <person name="Slabodnick M."/>
            <person name="Ruby J.G."/>
            <person name="Reiff S.B."/>
            <person name="Swart E.C."/>
            <person name="Gosai S."/>
            <person name="Prabakaran S."/>
            <person name="Witkowska E."/>
            <person name="Larue G.E."/>
            <person name="Fisher S."/>
            <person name="Freeman R.M."/>
            <person name="Gunawardena J."/>
            <person name="Chu W."/>
            <person name="Stover N.A."/>
            <person name="Gregory B.D."/>
            <person name="Nowacki M."/>
            <person name="Derisi J."/>
            <person name="Roy S.W."/>
            <person name="Marshall W.F."/>
            <person name="Sood P."/>
        </authorList>
    </citation>
    <scope>NUCLEOTIDE SEQUENCE [LARGE SCALE GENOMIC DNA]</scope>
    <source>
        <strain evidence="1">WM001</strain>
    </source>
</reference>
<dbReference type="AlphaFoldDB" id="A0A1R2B215"/>